<comment type="similarity">
    <text evidence="1 10">Belongs to the lysophospholipase family.</text>
</comment>
<evidence type="ECO:0000256" key="1">
    <source>
        <dbReference type="ARBA" id="ARBA00008780"/>
    </source>
</evidence>
<protein>
    <recommendedName>
        <fullName evidence="2 10">Lysophospholipase</fullName>
        <ecNumber evidence="2 10">3.1.1.5</ecNumber>
    </recommendedName>
</protein>
<accession>A0A0D2B6Y7</accession>
<evidence type="ECO:0000256" key="6">
    <source>
        <dbReference type="ARBA" id="ARBA00023098"/>
    </source>
</evidence>
<keyword evidence="7" id="KW-0325">Glycoprotein</keyword>
<dbReference type="SUPFAM" id="SSF52151">
    <property type="entry name" value="FabD/lysophospholipase-like"/>
    <property type="match status" value="1"/>
</dbReference>
<evidence type="ECO:0000256" key="2">
    <source>
        <dbReference type="ARBA" id="ARBA00013274"/>
    </source>
</evidence>
<feature type="chain" id="PRO_5005112841" description="Lysophospholipase" evidence="10">
    <location>
        <begin position="18"/>
        <end position="161"/>
    </location>
</feature>
<dbReference type="EC" id="3.1.1.5" evidence="2 10"/>
<evidence type="ECO:0000256" key="8">
    <source>
        <dbReference type="ARBA" id="ARBA00049531"/>
    </source>
</evidence>
<organism evidence="12 13">
    <name type="scientific">Cladophialophora immunda</name>
    <dbReference type="NCBI Taxonomy" id="569365"/>
    <lineage>
        <taxon>Eukaryota</taxon>
        <taxon>Fungi</taxon>
        <taxon>Dikarya</taxon>
        <taxon>Ascomycota</taxon>
        <taxon>Pezizomycotina</taxon>
        <taxon>Eurotiomycetes</taxon>
        <taxon>Chaetothyriomycetidae</taxon>
        <taxon>Chaetothyriales</taxon>
        <taxon>Herpotrichiellaceae</taxon>
        <taxon>Cladophialophora</taxon>
    </lineage>
</organism>
<dbReference type="GeneID" id="27339423"/>
<feature type="signal peptide" evidence="10">
    <location>
        <begin position="1"/>
        <end position="17"/>
    </location>
</feature>
<reference evidence="12 13" key="1">
    <citation type="submission" date="2015-01" db="EMBL/GenBank/DDBJ databases">
        <title>The Genome Sequence of Cladophialophora immunda CBS83496.</title>
        <authorList>
            <consortium name="The Broad Institute Genomics Platform"/>
            <person name="Cuomo C."/>
            <person name="de Hoog S."/>
            <person name="Gorbushina A."/>
            <person name="Stielow B."/>
            <person name="Teixiera M."/>
            <person name="Abouelleil A."/>
            <person name="Chapman S.B."/>
            <person name="Priest M."/>
            <person name="Young S.K."/>
            <person name="Wortman J."/>
            <person name="Nusbaum C."/>
            <person name="Birren B."/>
        </authorList>
    </citation>
    <scope>NUCLEOTIDE SEQUENCE [LARGE SCALE GENOMIC DNA]</scope>
    <source>
        <strain evidence="12 13">CBS 83496</strain>
    </source>
</reference>
<comment type="catalytic activity">
    <reaction evidence="8 10">
        <text>a 1-acyl-sn-glycero-3-phosphocholine + H2O = sn-glycerol 3-phosphocholine + a fatty acid + H(+)</text>
        <dbReference type="Rhea" id="RHEA:15177"/>
        <dbReference type="ChEBI" id="CHEBI:15377"/>
        <dbReference type="ChEBI" id="CHEBI:15378"/>
        <dbReference type="ChEBI" id="CHEBI:16870"/>
        <dbReference type="ChEBI" id="CHEBI:28868"/>
        <dbReference type="ChEBI" id="CHEBI:58168"/>
        <dbReference type="EC" id="3.1.1.5"/>
    </reaction>
</comment>
<dbReference type="Proteomes" id="UP000054466">
    <property type="component" value="Unassembled WGS sequence"/>
</dbReference>
<dbReference type="EMBL" id="KN847040">
    <property type="protein sequence ID" value="KIW33372.1"/>
    <property type="molecule type" value="Genomic_DNA"/>
</dbReference>
<dbReference type="HOGENOM" id="CLU_1643493_0_0_1"/>
<gene>
    <name evidence="12" type="ORF">PV07_00229</name>
</gene>
<evidence type="ECO:0000313" key="13">
    <source>
        <dbReference type="Proteomes" id="UP000054466"/>
    </source>
</evidence>
<dbReference type="InterPro" id="IPR016035">
    <property type="entry name" value="Acyl_Trfase/lysoPLipase"/>
</dbReference>
<dbReference type="PANTHER" id="PTHR10728:SF33">
    <property type="entry name" value="LYSOPHOSPHOLIPASE 1-RELATED"/>
    <property type="match status" value="1"/>
</dbReference>
<keyword evidence="6 9" id="KW-0443">Lipid metabolism</keyword>
<evidence type="ECO:0000259" key="11">
    <source>
        <dbReference type="PROSITE" id="PS51210"/>
    </source>
</evidence>
<keyword evidence="3 10" id="KW-0732">Signal</keyword>
<dbReference type="InterPro" id="IPR002642">
    <property type="entry name" value="LysoPLipase_cat_dom"/>
</dbReference>
<dbReference type="PROSITE" id="PS51210">
    <property type="entry name" value="PLA2C"/>
    <property type="match status" value="1"/>
</dbReference>
<dbReference type="GO" id="GO:0004623">
    <property type="term" value="F:phospholipase A2 activity"/>
    <property type="evidence" value="ECO:0007669"/>
    <property type="project" value="TreeGrafter"/>
</dbReference>
<dbReference type="STRING" id="569365.A0A0D2B6Y7"/>
<dbReference type="RefSeq" id="XP_016253588.1">
    <property type="nucleotide sequence ID" value="XM_016386660.1"/>
</dbReference>
<feature type="domain" description="PLA2c" evidence="11">
    <location>
        <begin position="30"/>
        <end position="161"/>
    </location>
</feature>
<sequence length="161" mass="17152">MLFLSLLLLCFSTVVVTQNTTSPYAPTFVKCPKSLRVRPAHNGLSSQEQQWRERRLGHVVKALSSYLINANIPNFQPKAYLSKINASTAPVVGMAVSGGGSQSGMGGLGLWQAFDDRYPPAVKAGTGGLVQCLSYLTGLSGGGLTTVLPLYAILSHSKINR</sequence>
<evidence type="ECO:0000256" key="9">
    <source>
        <dbReference type="PROSITE-ProRule" id="PRU00555"/>
    </source>
</evidence>
<dbReference type="GO" id="GO:0005829">
    <property type="term" value="C:cytosol"/>
    <property type="evidence" value="ECO:0007669"/>
    <property type="project" value="TreeGrafter"/>
</dbReference>
<proteinExistence type="inferred from homology"/>
<evidence type="ECO:0000256" key="7">
    <source>
        <dbReference type="ARBA" id="ARBA00023180"/>
    </source>
</evidence>
<dbReference type="AlphaFoldDB" id="A0A0D2B6Y7"/>
<keyword evidence="5 9" id="KW-0442">Lipid degradation</keyword>
<dbReference type="PANTHER" id="PTHR10728">
    <property type="entry name" value="CYTOSOLIC PHOSPHOLIPASE A2"/>
    <property type="match status" value="1"/>
</dbReference>
<evidence type="ECO:0000256" key="5">
    <source>
        <dbReference type="ARBA" id="ARBA00022963"/>
    </source>
</evidence>
<dbReference type="GO" id="GO:0046475">
    <property type="term" value="P:glycerophospholipid catabolic process"/>
    <property type="evidence" value="ECO:0007669"/>
    <property type="project" value="TreeGrafter"/>
</dbReference>
<dbReference type="VEuPathDB" id="FungiDB:PV07_00229"/>
<evidence type="ECO:0000256" key="4">
    <source>
        <dbReference type="ARBA" id="ARBA00022801"/>
    </source>
</evidence>
<dbReference type="Gene3D" id="3.40.1090.10">
    <property type="entry name" value="Cytosolic phospholipase A2 catalytic domain"/>
    <property type="match status" value="1"/>
</dbReference>
<evidence type="ECO:0000313" key="12">
    <source>
        <dbReference type="EMBL" id="KIW33372.1"/>
    </source>
</evidence>
<name>A0A0D2B6Y7_9EURO</name>
<dbReference type="Pfam" id="PF01735">
    <property type="entry name" value="PLA2_B"/>
    <property type="match status" value="1"/>
</dbReference>
<evidence type="ECO:0000256" key="10">
    <source>
        <dbReference type="RuleBase" id="RU362103"/>
    </source>
</evidence>
<keyword evidence="4 9" id="KW-0378">Hydrolase</keyword>
<keyword evidence="13" id="KW-1185">Reference proteome</keyword>
<evidence type="ECO:0000256" key="3">
    <source>
        <dbReference type="ARBA" id="ARBA00022729"/>
    </source>
</evidence>
<dbReference type="GO" id="GO:0004622">
    <property type="term" value="F:phosphatidylcholine lysophospholipase activity"/>
    <property type="evidence" value="ECO:0007669"/>
    <property type="project" value="UniProtKB-EC"/>
</dbReference>